<protein>
    <submittedName>
        <fullName evidence="1">Uncharacterized protein</fullName>
    </submittedName>
</protein>
<dbReference type="Proteomes" id="UP000255295">
    <property type="component" value="Unassembled WGS sequence"/>
</dbReference>
<gene>
    <name evidence="1" type="ORF">LS41612_10005</name>
    <name evidence="2" type="ORF">NCTC10338_02735</name>
</gene>
<name>A0A2S0K001_LYSSH</name>
<dbReference type="Proteomes" id="UP000238825">
    <property type="component" value="Chromosome"/>
</dbReference>
<reference evidence="1 3" key="1">
    <citation type="submission" date="2017-03" db="EMBL/GenBank/DDBJ databases">
        <title>The whole genome sequencing and assembly of Lysinibacillus sphaericus DSM 28T strain.</title>
        <authorList>
            <person name="Lee Y.-J."/>
            <person name="Yi H."/>
            <person name="Bahn Y.-S."/>
            <person name="Kim J.F."/>
            <person name="Lee D.-W."/>
        </authorList>
    </citation>
    <scope>NUCLEOTIDE SEQUENCE [LARGE SCALE GENOMIC DNA]</scope>
    <source>
        <strain evidence="1 3">DSM 28</strain>
    </source>
</reference>
<dbReference type="AlphaFoldDB" id="A0A2S0K001"/>
<dbReference type="EMBL" id="UFSZ01000001">
    <property type="protein sequence ID" value="SUV17629.1"/>
    <property type="molecule type" value="Genomic_DNA"/>
</dbReference>
<reference evidence="2 4" key="2">
    <citation type="submission" date="2018-06" db="EMBL/GenBank/DDBJ databases">
        <authorList>
            <consortium name="Pathogen Informatics"/>
            <person name="Doyle S."/>
        </authorList>
    </citation>
    <scope>NUCLEOTIDE SEQUENCE [LARGE SCALE GENOMIC DNA]</scope>
    <source>
        <strain evidence="2 4">NCTC10338</strain>
    </source>
</reference>
<evidence type="ECO:0000313" key="1">
    <source>
        <dbReference type="EMBL" id="AVK96574.1"/>
    </source>
</evidence>
<accession>A0A2S0K001</accession>
<sequence>MNIECLLKCFCQSRKTQSFFLKNFETEQLNTEEKKLLSEIILDAQNISNKIKNFCKLYD</sequence>
<proteinExistence type="predicted"/>
<evidence type="ECO:0000313" key="4">
    <source>
        <dbReference type="Proteomes" id="UP000255295"/>
    </source>
</evidence>
<evidence type="ECO:0000313" key="3">
    <source>
        <dbReference type="Proteomes" id="UP000238825"/>
    </source>
</evidence>
<evidence type="ECO:0000313" key="2">
    <source>
        <dbReference type="EMBL" id="SUV17629.1"/>
    </source>
</evidence>
<organism evidence="1 3">
    <name type="scientific">Lysinibacillus sphaericus</name>
    <name type="common">Bacillus sphaericus</name>
    <dbReference type="NCBI Taxonomy" id="1421"/>
    <lineage>
        <taxon>Bacteria</taxon>
        <taxon>Bacillati</taxon>
        <taxon>Bacillota</taxon>
        <taxon>Bacilli</taxon>
        <taxon>Bacillales</taxon>
        <taxon>Bacillaceae</taxon>
        <taxon>Lysinibacillus</taxon>
    </lineage>
</organism>
<dbReference type="EMBL" id="CP019980">
    <property type="protein sequence ID" value="AVK96574.1"/>
    <property type="molecule type" value="Genomic_DNA"/>
</dbReference>